<comment type="caution">
    <text evidence="1">The sequence shown here is derived from an EMBL/GenBank/DDBJ whole genome shotgun (WGS) entry which is preliminary data.</text>
</comment>
<gene>
    <name evidence="1" type="primary">CYB5RL</name>
    <name evidence="1" type="ORF">IWQ57_000649</name>
</gene>
<dbReference type="EMBL" id="JANBUJ010000061">
    <property type="protein sequence ID" value="KAJ2774829.1"/>
    <property type="molecule type" value="Genomic_DNA"/>
</dbReference>
<proteinExistence type="predicted"/>
<accession>A0ACC1K7V6</accession>
<evidence type="ECO:0000313" key="1">
    <source>
        <dbReference type="EMBL" id="KAJ2774829.1"/>
    </source>
</evidence>
<sequence>MRSGVNPAVQELLEEIARAKARAEARRQQRDADAHQQYGILRRADGTVELREPPAPVAPEASDCCHSGCTPCIMDTFREHLQQHERQVQVLREQYQRALAEGTAAGSVWHEPHGAPCGILDPLKFVAVRVMHVERGEYWRMFVLEATSNDFVLALGEHIHIRAATGSSGGVVTRPFTPVVVEDVAGLPRPHLFVRLYDNALSRYFAGVAPGDALSVRGPIETNEDLTRAFSGTACVLVAGGSGIAPIFQIIRFASLNAAYSGKRIVVVHCARDASGLWLRDEIARLADALPRMSYHPFLSRDASDSAAPHRRRLSAAAIRQLVGAETGARAVVCGPGTFNSAVAGWLRGAGIDDVQRL</sequence>
<protein>
    <submittedName>
        <fullName evidence="1">NADH-cytochrome b5 reductase-like</fullName>
        <ecNumber evidence="1">1.6.2.2</ecNumber>
    </submittedName>
</protein>
<keyword evidence="1" id="KW-0560">Oxidoreductase</keyword>
<dbReference type="EC" id="1.6.2.2" evidence="1"/>
<evidence type="ECO:0000313" key="2">
    <source>
        <dbReference type="Proteomes" id="UP001140234"/>
    </source>
</evidence>
<keyword evidence="2" id="KW-1185">Reference proteome</keyword>
<organism evidence="1 2">
    <name type="scientific">Coemansia nantahalensis</name>
    <dbReference type="NCBI Taxonomy" id="2789366"/>
    <lineage>
        <taxon>Eukaryota</taxon>
        <taxon>Fungi</taxon>
        <taxon>Fungi incertae sedis</taxon>
        <taxon>Zoopagomycota</taxon>
        <taxon>Kickxellomycotina</taxon>
        <taxon>Kickxellomycetes</taxon>
        <taxon>Kickxellales</taxon>
        <taxon>Kickxellaceae</taxon>
        <taxon>Coemansia</taxon>
    </lineage>
</organism>
<dbReference type="Proteomes" id="UP001140234">
    <property type="component" value="Unassembled WGS sequence"/>
</dbReference>
<reference evidence="1" key="1">
    <citation type="submission" date="2022-07" db="EMBL/GenBank/DDBJ databases">
        <title>Phylogenomic reconstructions and comparative analyses of Kickxellomycotina fungi.</title>
        <authorList>
            <person name="Reynolds N.K."/>
            <person name="Stajich J.E."/>
            <person name="Barry K."/>
            <person name="Grigoriev I.V."/>
            <person name="Crous P."/>
            <person name="Smith M.E."/>
        </authorList>
    </citation>
    <scope>NUCLEOTIDE SEQUENCE</scope>
    <source>
        <strain evidence="1">CBS 109366</strain>
    </source>
</reference>
<name>A0ACC1K7V6_9FUNG</name>